<proteinExistence type="predicted"/>
<accession>A0A4S3MP12</accession>
<evidence type="ECO:0000313" key="2">
    <source>
        <dbReference type="Proteomes" id="UP000309450"/>
    </source>
</evidence>
<dbReference type="AlphaFoldDB" id="A0A4S3MP12"/>
<dbReference type="EMBL" id="SSND01000002">
    <property type="protein sequence ID" value="THD83784.1"/>
    <property type="molecule type" value="Genomic_DNA"/>
</dbReference>
<sequence length="87" mass="9585">MTSTQNRAQPAITIRRNVLPDAEANQAAQREYVVVRCVLMSIFGCHNPEGAVKILLRARPVPVNKAESRWQDCAETGGSSGDFRRCA</sequence>
<evidence type="ECO:0000313" key="1">
    <source>
        <dbReference type="EMBL" id="THD83784.1"/>
    </source>
</evidence>
<gene>
    <name evidence="1" type="ORF">E7811_11030</name>
</gene>
<dbReference type="Proteomes" id="UP000309450">
    <property type="component" value="Unassembled WGS sequence"/>
</dbReference>
<keyword evidence="2" id="KW-1185">Reference proteome</keyword>
<protein>
    <submittedName>
        <fullName evidence="1">Uncharacterized protein</fullName>
    </submittedName>
</protein>
<reference evidence="1 2" key="1">
    <citation type="submission" date="2019-04" db="EMBL/GenBank/DDBJ databases">
        <title>Draft genome sequence of Gemmobacter aestuarii sp. nov.</title>
        <authorList>
            <person name="Hameed A."/>
            <person name="Lin S.-Y."/>
            <person name="Shahina M."/>
            <person name="Lai W.-A."/>
            <person name="Young C.-C."/>
        </authorList>
    </citation>
    <scope>NUCLEOTIDE SEQUENCE [LARGE SCALE GENOMIC DNA]</scope>
    <source>
        <strain evidence="1 2">CC-PW-75</strain>
    </source>
</reference>
<name>A0A4S3MP12_9RHOB</name>
<organism evidence="1 2">
    <name type="scientific">Aliigemmobacter aestuarii</name>
    <dbReference type="NCBI Taxonomy" id="1445661"/>
    <lineage>
        <taxon>Bacteria</taxon>
        <taxon>Pseudomonadati</taxon>
        <taxon>Pseudomonadota</taxon>
        <taxon>Alphaproteobacteria</taxon>
        <taxon>Rhodobacterales</taxon>
        <taxon>Paracoccaceae</taxon>
        <taxon>Aliigemmobacter</taxon>
    </lineage>
</organism>
<comment type="caution">
    <text evidence="1">The sequence shown here is derived from an EMBL/GenBank/DDBJ whole genome shotgun (WGS) entry which is preliminary data.</text>
</comment>
<dbReference type="RefSeq" id="WP_136394677.1">
    <property type="nucleotide sequence ID" value="NZ_SSND01000002.1"/>
</dbReference>